<evidence type="ECO:0000256" key="3">
    <source>
        <dbReference type="ARBA" id="ARBA00022884"/>
    </source>
</evidence>
<feature type="domain" description="Csm4 C-terminal" evidence="5">
    <location>
        <begin position="282"/>
        <end position="374"/>
    </location>
</feature>
<dbReference type="EMBL" id="JAUHMF010000002">
    <property type="protein sequence ID" value="MDT8898615.1"/>
    <property type="molecule type" value="Genomic_DNA"/>
</dbReference>
<evidence type="ECO:0000259" key="5">
    <source>
        <dbReference type="Pfam" id="PF17953"/>
    </source>
</evidence>
<evidence type="ECO:0000256" key="1">
    <source>
        <dbReference type="ARBA" id="ARBA00005772"/>
    </source>
</evidence>
<keyword evidence="4" id="KW-0051">Antiviral defense</keyword>
<keyword evidence="7" id="KW-1185">Reference proteome</keyword>
<reference evidence="6 7" key="1">
    <citation type="submission" date="2023-07" db="EMBL/GenBank/DDBJ databases">
        <title>Novel species of Thermanaerothrix with wide hydrolytic capabilities.</title>
        <authorList>
            <person name="Zayulina K.S."/>
            <person name="Podosokorskaya O.A."/>
            <person name="Elcheninov A.G."/>
        </authorList>
    </citation>
    <scope>NUCLEOTIDE SEQUENCE [LARGE SCALE GENOMIC DNA]</scope>
    <source>
        <strain evidence="6 7">4228-RoL</strain>
    </source>
</reference>
<comment type="similarity">
    <text evidence="1">Belongs to the CRISPR-associated Csm4 family.</text>
</comment>
<evidence type="ECO:0000313" key="7">
    <source>
        <dbReference type="Proteomes" id="UP001254165"/>
    </source>
</evidence>
<dbReference type="NCBIfam" id="TIGR01903">
    <property type="entry name" value="cas5_csm4"/>
    <property type="match status" value="1"/>
</dbReference>
<evidence type="ECO:0000256" key="4">
    <source>
        <dbReference type="ARBA" id="ARBA00023118"/>
    </source>
</evidence>
<accession>A0ABU3NQE3</accession>
<evidence type="ECO:0000256" key="2">
    <source>
        <dbReference type="ARBA" id="ARBA00016109"/>
    </source>
</evidence>
<name>A0ABU3NQE3_9CHLR</name>
<dbReference type="Proteomes" id="UP001254165">
    <property type="component" value="Unassembled WGS sequence"/>
</dbReference>
<gene>
    <name evidence="6" type="primary">csm4</name>
    <name evidence="6" type="ORF">QYE77_10065</name>
</gene>
<evidence type="ECO:0000313" key="6">
    <source>
        <dbReference type="EMBL" id="MDT8898615.1"/>
    </source>
</evidence>
<dbReference type="InterPro" id="IPR040932">
    <property type="entry name" value="Csm4_C"/>
</dbReference>
<organism evidence="6 7">
    <name type="scientific">Thermanaerothrix solaris</name>
    <dbReference type="NCBI Taxonomy" id="3058434"/>
    <lineage>
        <taxon>Bacteria</taxon>
        <taxon>Bacillati</taxon>
        <taxon>Chloroflexota</taxon>
        <taxon>Anaerolineae</taxon>
        <taxon>Anaerolineales</taxon>
        <taxon>Anaerolineaceae</taxon>
        <taxon>Thermanaerothrix</taxon>
    </lineage>
</organism>
<dbReference type="Pfam" id="PF17953">
    <property type="entry name" value="Csm4_C"/>
    <property type="match status" value="1"/>
</dbReference>
<proteinExistence type="inferred from homology"/>
<protein>
    <recommendedName>
        <fullName evidence="2">CRISPR system Cms protein Csm4</fullName>
    </recommendedName>
</protein>
<dbReference type="RefSeq" id="WP_315625278.1">
    <property type="nucleotide sequence ID" value="NZ_JAUHMF010000002.1"/>
</dbReference>
<dbReference type="InterPro" id="IPR005510">
    <property type="entry name" value="Csm4"/>
</dbReference>
<keyword evidence="3" id="KW-0694">RNA-binding</keyword>
<sequence length="382" mass="42688">MPHLTAYHLAFKSGLHVGQGAESLEETLGHLPADTLFAALVQTWRHLGEDVEAWLQPFTQEPPNPPFRLTSGFPFAGQVRFYPMPVDLSSLFSTQTLRDARYGKRLKRIRYLSEGLVRKAQAGESLDAYLFPPGEDEEPDRGVALQGGTLWLLRDEIEGLPESLRNLKNGTKRPPRALRFLPIWQEQEVPRVTVNRINQGSTIYHSARVVFAPGCGLWFGVEWLRPNEELRPNLSFKAAFEHVLHTLEQQGLGGERTSGYGAFTVTQTEDITLASPEPGQCGLLLSRYHPRTQEEIAASLQKGDSAISLVAVGGWLHSMGQAAQRRKRVWLIGEGSLVTWAEQPVLGNLCDVRPEYHSQTFPHPVYRYGLALAITWPGIQQA</sequence>
<comment type="caution">
    <text evidence="6">The sequence shown here is derived from an EMBL/GenBank/DDBJ whole genome shotgun (WGS) entry which is preliminary data.</text>
</comment>